<reference evidence="2 3" key="1">
    <citation type="submission" date="2018-06" db="EMBL/GenBank/DDBJ databases">
        <title>Genomic Encyclopedia of Type Strains, Phase IV (KMG-IV): sequencing the most valuable type-strain genomes for metagenomic binning, comparative biology and taxonomic classification.</title>
        <authorList>
            <person name="Goeker M."/>
        </authorList>
    </citation>
    <scope>NUCLEOTIDE SEQUENCE [LARGE SCALE GENOMIC DNA]</scope>
    <source>
        <strain evidence="2 3">DSM 25520</strain>
    </source>
</reference>
<accession>A0A366HFC8</accession>
<keyword evidence="1" id="KW-0812">Transmembrane</keyword>
<dbReference type="Pfam" id="PF02592">
    <property type="entry name" value="Vut_1"/>
    <property type="match status" value="1"/>
</dbReference>
<keyword evidence="1" id="KW-0997">Cell inner membrane</keyword>
<protein>
    <recommendedName>
        <fullName evidence="1">Probable queuosine precursor transporter</fullName>
        <shortName evidence="1">Q precursor transporter</shortName>
    </recommendedName>
</protein>
<proteinExistence type="inferred from homology"/>
<dbReference type="GO" id="GO:0022857">
    <property type="term" value="F:transmembrane transporter activity"/>
    <property type="evidence" value="ECO:0007669"/>
    <property type="project" value="UniProtKB-UniRule"/>
</dbReference>
<dbReference type="OrthoDB" id="7065604at2"/>
<keyword evidence="1" id="KW-1133">Transmembrane helix</keyword>
<keyword evidence="3" id="KW-1185">Reference proteome</keyword>
<comment type="similarity">
    <text evidence="1">Belongs to the vitamin uptake transporter (VUT/ECF) (TC 2.A.88) family. Q precursor transporter subfamily.</text>
</comment>
<dbReference type="Proteomes" id="UP000253628">
    <property type="component" value="Unassembled WGS sequence"/>
</dbReference>
<gene>
    <name evidence="2" type="ORF">DFR37_10331</name>
</gene>
<dbReference type="GO" id="GO:0005886">
    <property type="term" value="C:plasma membrane"/>
    <property type="evidence" value="ECO:0007669"/>
    <property type="project" value="UniProtKB-SubCell"/>
</dbReference>
<keyword evidence="1" id="KW-1003">Cell membrane</keyword>
<dbReference type="PANTHER" id="PTHR34300">
    <property type="entry name" value="QUEUOSINE PRECURSOR TRANSPORTER-RELATED"/>
    <property type="match status" value="1"/>
</dbReference>
<dbReference type="RefSeq" id="WP_113932480.1">
    <property type="nucleotide sequence ID" value="NZ_JACCEU010000004.1"/>
</dbReference>
<feature type="transmembrane region" description="Helical" evidence="1">
    <location>
        <begin position="12"/>
        <end position="31"/>
    </location>
</feature>
<dbReference type="InterPro" id="IPR003744">
    <property type="entry name" value="YhhQ"/>
</dbReference>
<comment type="function">
    <text evidence="1">Involved in the import of queuosine (Q) precursors, required for Q precursor salvage.</text>
</comment>
<feature type="transmembrane region" description="Helical" evidence="1">
    <location>
        <begin position="73"/>
        <end position="89"/>
    </location>
</feature>
<feature type="transmembrane region" description="Helical" evidence="1">
    <location>
        <begin position="43"/>
        <end position="61"/>
    </location>
</feature>
<evidence type="ECO:0000313" key="3">
    <source>
        <dbReference type="Proteomes" id="UP000253628"/>
    </source>
</evidence>
<dbReference type="AlphaFoldDB" id="A0A366HFC8"/>
<sequence length="201" mass="22095">MNQSRNSRTYFSITRLQFFIAVCAMCAVVVGSNILVQYPINQWLTWGAISYPVAFLVSDLLNRRFGPGSARRVAIVGFVVAVVFSVWVATPRIALASGLAFLLAQLLDIQVFDRLREQRWWRAPLLAGVAGATLDTFIFFSVAFAGTGIDWVSLLTGDLAVKLVVNATMLVPFRALMWNLARPPVLDSGLAAPKALHRLTP</sequence>
<feature type="transmembrane region" description="Helical" evidence="1">
    <location>
        <begin position="124"/>
        <end position="145"/>
    </location>
</feature>
<comment type="subcellular location">
    <subcellularLocation>
        <location evidence="1">Cell inner membrane</location>
        <topology evidence="1">Multi-pass membrane protein</topology>
    </subcellularLocation>
</comment>
<dbReference type="EMBL" id="QNRQ01000003">
    <property type="protein sequence ID" value="RBP40693.1"/>
    <property type="molecule type" value="Genomic_DNA"/>
</dbReference>
<keyword evidence="1" id="KW-0813">Transport</keyword>
<dbReference type="PANTHER" id="PTHR34300:SF1">
    <property type="entry name" value="QUEUOSINE PRECURSOR TRANSPORTER"/>
    <property type="match status" value="1"/>
</dbReference>
<name>A0A366HFC8_9BURK</name>
<feature type="transmembrane region" description="Helical" evidence="1">
    <location>
        <begin position="151"/>
        <end position="173"/>
    </location>
</feature>
<evidence type="ECO:0000256" key="1">
    <source>
        <dbReference type="HAMAP-Rule" id="MF_02088"/>
    </source>
</evidence>
<comment type="caution">
    <text evidence="2">The sequence shown here is derived from an EMBL/GenBank/DDBJ whole genome shotgun (WGS) entry which is preliminary data.</text>
</comment>
<dbReference type="HAMAP" id="MF_02088">
    <property type="entry name" value="Q_prec_transport"/>
    <property type="match status" value="1"/>
</dbReference>
<evidence type="ECO:0000313" key="2">
    <source>
        <dbReference type="EMBL" id="RBP40693.1"/>
    </source>
</evidence>
<organism evidence="2 3">
    <name type="scientific">Eoetvoesiella caeni</name>
    <dbReference type="NCBI Taxonomy" id="645616"/>
    <lineage>
        <taxon>Bacteria</taxon>
        <taxon>Pseudomonadati</taxon>
        <taxon>Pseudomonadota</taxon>
        <taxon>Betaproteobacteria</taxon>
        <taxon>Burkholderiales</taxon>
        <taxon>Alcaligenaceae</taxon>
        <taxon>Eoetvoesiella</taxon>
    </lineage>
</organism>
<keyword evidence="1" id="KW-0472">Membrane</keyword>